<keyword evidence="1" id="KW-0175">Coiled coil</keyword>
<name>A0A831PLA6_9BACT</name>
<dbReference type="AlphaFoldDB" id="A0A831PLA6"/>
<gene>
    <name evidence="2" type="ORF">ENN90_12230</name>
</gene>
<proteinExistence type="predicted"/>
<dbReference type="Proteomes" id="UP000886047">
    <property type="component" value="Unassembled WGS sequence"/>
</dbReference>
<dbReference type="SUPFAM" id="SSF56322">
    <property type="entry name" value="ADC synthase"/>
    <property type="match status" value="1"/>
</dbReference>
<evidence type="ECO:0000313" key="2">
    <source>
        <dbReference type="EMBL" id="HDR52370.1"/>
    </source>
</evidence>
<feature type="non-terminal residue" evidence="2">
    <location>
        <position position="1"/>
    </location>
</feature>
<protein>
    <recommendedName>
        <fullName evidence="3">Chorismate binding enzyme</fullName>
    </recommendedName>
</protein>
<evidence type="ECO:0008006" key="3">
    <source>
        <dbReference type="Google" id="ProtNLM"/>
    </source>
</evidence>
<dbReference type="InterPro" id="IPR005801">
    <property type="entry name" value="ADC_synthase"/>
</dbReference>
<sequence length="45" mass="4965">SKNNRLFYQAGAGIVADSKEESELQEVNNKLAALKKAIEMAKEIN</sequence>
<organism evidence="2">
    <name type="scientific">Mariniphaga anaerophila</name>
    <dbReference type="NCBI Taxonomy" id="1484053"/>
    <lineage>
        <taxon>Bacteria</taxon>
        <taxon>Pseudomonadati</taxon>
        <taxon>Bacteroidota</taxon>
        <taxon>Bacteroidia</taxon>
        <taxon>Marinilabiliales</taxon>
        <taxon>Prolixibacteraceae</taxon>
        <taxon>Mariniphaga</taxon>
    </lineage>
</organism>
<feature type="coiled-coil region" evidence="1">
    <location>
        <begin position="17"/>
        <end position="44"/>
    </location>
</feature>
<dbReference type="Gene3D" id="3.60.120.10">
    <property type="entry name" value="Anthranilate synthase"/>
    <property type="match status" value="1"/>
</dbReference>
<comment type="caution">
    <text evidence="2">The sequence shown here is derived from an EMBL/GenBank/DDBJ whole genome shotgun (WGS) entry which is preliminary data.</text>
</comment>
<accession>A0A831PLA6</accession>
<evidence type="ECO:0000256" key="1">
    <source>
        <dbReference type="SAM" id="Coils"/>
    </source>
</evidence>
<reference evidence="2" key="1">
    <citation type="journal article" date="2020" name="mSystems">
        <title>Genome- and Community-Level Interaction Insights into Carbon Utilization and Element Cycling Functions of Hydrothermarchaeota in Hydrothermal Sediment.</title>
        <authorList>
            <person name="Zhou Z."/>
            <person name="Liu Y."/>
            <person name="Xu W."/>
            <person name="Pan J."/>
            <person name="Luo Z.H."/>
            <person name="Li M."/>
        </authorList>
    </citation>
    <scope>NUCLEOTIDE SEQUENCE [LARGE SCALE GENOMIC DNA]</scope>
    <source>
        <strain evidence="2">SpSt-1217</strain>
    </source>
</reference>
<dbReference type="EMBL" id="DSDK01000678">
    <property type="protein sequence ID" value="HDR52370.1"/>
    <property type="molecule type" value="Genomic_DNA"/>
</dbReference>